<evidence type="ECO:0000313" key="3">
    <source>
        <dbReference type="Proteomes" id="UP000887116"/>
    </source>
</evidence>
<organism evidence="2 3">
    <name type="scientific">Trichonephila clavata</name>
    <name type="common">Joro spider</name>
    <name type="synonym">Nephila clavata</name>
    <dbReference type="NCBI Taxonomy" id="2740835"/>
    <lineage>
        <taxon>Eukaryota</taxon>
        <taxon>Metazoa</taxon>
        <taxon>Ecdysozoa</taxon>
        <taxon>Arthropoda</taxon>
        <taxon>Chelicerata</taxon>
        <taxon>Arachnida</taxon>
        <taxon>Araneae</taxon>
        <taxon>Araneomorphae</taxon>
        <taxon>Entelegynae</taxon>
        <taxon>Araneoidea</taxon>
        <taxon>Nephilidae</taxon>
        <taxon>Trichonephila</taxon>
    </lineage>
</organism>
<reference evidence="2" key="1">
    <citation type="submission" date="2020-07" db="EMBL/GenBank/DDBJ databases">
        <title>Multicomponent nature underlies the extraordinary mechanical properties of spider dragline silk.</title>
        <authorList>
            <person name="Kono N."/>
            <person name="Nakamura H."/>
            <person name="Mori M."/>
            <person name="Yoshida Y."/>
            <person name="Ohtoshi R."/>
            <person name="Malay A.D."/>
            <person name="Moran D.A.P."/>
            <person name="Tomita M."/>
            <person name="Numata K."/>
            <person name="Arakawa K."/>
        </authorList>
    </citation>
    <scope>NUCLEOTIDE SEQUENCE</scope>
</reference>
<gene>
    <name evidence="2" type="ORF">TNCT_376321</name>
</gene>
<feature type="region of interest" description="Disordered" evidence="1">
    <location>
        <begin position="42"/>
        <end position="76"/>
    </location>
</feature>
<keyword evidence="3" id="KW-1185">Reference proteome</keyword>
<name>A0A8X6GJE1_TRICU</name>
<protein>
    <submittedName>
        <fullName evidence="2">Uncharacterized protein</fullName>
    </submittedName>
</protein>
<accession>A0A8X6GJE1</accession>
<dbReference type="Proteomes" id="UP000887116">
    <property type="component" value="Unassembled WGS sequence"/>
</dbReference>
<evidence type="ECO:0000256" key="1">
    <source>
        <dbReference type="SAM" id="MobiDB-lite"/>
    </source>
</evidence>
<dbReference type="EMBL" id="BMAO01015976">
    <property type="protein sequence ID" value="GFR05552.1"/>
    <property type="molecule type" value="Genomic_DNA"/>
</dbReference>
<comment type="caution">
    <text evidence="2">The sequence shown here is derived from an EMBL/GenBank/DDBJ whole genome shotgun (WGS) entry which is preliminary data.</text>
</comment>
<proteinExistence type="predicted"/>
<sequence length="76" mass="8782">MRILCNSCRAMIEFSPQQLHSARPSRSTTRLNKMALGSETLRHRDKDRINNNKKKIVKGQLQEEERKDGNFGALID</sequence>
<evidence type="ECO:0000313" key="2">
    <source>
        <dbReference type="EMBL" id="GFR05552.1"/>
    </source>
</evidence>
<dbReference type="AlphaFoldDB" id="A0A8X6GJE1"/>